<keyword evidence="2" id="KW-0999">Mitochondrion inner membrane</keyword>
<keyword evidence="4" id="KW-0496">Mitochondrion</keyword>
<organism evidence="6 7">
    <name type="scientific">Suricata suricatta</name>
    <name type="common">Meerkat</name>
    <dbReference type="NCBI Taxonomy" id="37032"/>
    <lineage>
        <taxon>Eukaryota</taxon>
        <taxon>Metazoa</taxon>
        <taxon>Chordata</taxon>
        <taxon>Craniata</taxon>
        <taxon>Vertebrata</taxon>
        <taxon>Euteleostomi</taxon>
        <taxon>Mammalia</taxon>
        <taxon>Eutheria</taxon>
        <taxon>Laurasiatheria</taxon>
        <taxon>Carnivora</taxon>
        <taxon>Feliformia</taxon>
        <taxon>Herpestidae</taxon>
        <taxon>Suricata</taxon>
    </lineage>
</organism>
<evidence type="ECO:0000256" key="5">
    <source>
        <dbReference type="ARBA" id="ARBA00023136"/>
    </source>
</evidence>
<dbReference type="GO" id="GO:0030234">
    <property type="term" value="F:enzyme regulator activity"/>
    <property type="evidence" value="ECO:0007669"/>
    <property type="project" value="TreeGrafter"/>
</dbReference>
<dbReference type="GO" id="GO:0006123">
    <property type="term" value="P:mitochondrial electron transport, cytochrome c to oxygen"/>
    <property type="evidence" value="ECO:0007669"/>
    <property type="project" value="TreeGrafter"/>
</dbReference>
<evidence type="ECO:0000256" key="1">
    <source>
        <dbReference type="ARBA" id="ARBA00004273"/>
    </source>
</evidence>
<reference evidence="6" key="3">
    <citation type="submission" date="2025-09" db="UniProtKB">
        <authorList>
            <consortium name="Ensembl"/>
        </authorList>
    </citation>
    <scope>IDENTIFICATION</scope>
</reference>
<evidence type="ECO:0008006" key="8">
    <source>
        <dbReference type="Google" id="ProtNLM"/>
    </source>
</evidence>
<evidence type="ECO:0000256" key="2">
    <source>
        <dbReference type="ARBA" id="ARBA00022792"/>
    </source>
</evidence>
<dbReference type="Proteomes" id="UP000472268">
    <property type="component" value="Chromosome 2"/>
</dbReference>
<sequence>MLGCSQYSPPPPTARDHVPVSGAAVSVPAPLGRSMWSAAHGEEGSACMCKALTYFAALPGVGVSILNFFLKPSLVAYPHLCIRAKPFPWRDGNHTLFHYSHANPLPTGYEDE</sequence>
<dbReference type="GO" id="GO:0005743">
    <property type="term" value="C:mitochondrial inner membrane"/>
    <property type="evidence" value="ECO:0007669"/>
    <property type="project" value="UniProtKB-SubCell"/>
</dbReference>
<dbReference type="PANTHER" id="PTHR11504:SF4">
    <property type="entry name" value="CYTOCHROME C OXIDASE SUBUNIT 6A1, MITOCHONDRIAL"/>
    <property type="match status" value="1"/>
</dbReference>
<comment type="subcellular location">
    <subcellularLocation>
        <location evidence="1">Mitochondrion inner membrane</location>
    </subcellularLocation>
</comment>
<dbReference type="SUPFAM" id="SSF81411">
    <property type="entry name" value="Mitochondrial cytochrome c oxidase subunit VIa"/>
    <property type="match status" value="1"/>
</dbReference>
<keyword evidence="5" id="KW-0472">Membrane</keyword>
<dbReference type="PANTHER" id="PTHR11504">
    <property type="entry name" value="CYTOCHROME C OXIDASE POLYPEPTIDE VIA"/>
    <property type="match status" value="1"/>
</dbReference>
<dbReference type="Ensembl" id="ENSSSUT00005022598.1">
    <property type="protein sequence ID" value="ENSSSUP00005019752.1"/>
    <property type="gene ID" value="ENSSSUG00005012808.1"/>
</dbReference>
<name>A0A673UEL6_SURSU</name>
<evidence type="ECO:0000313" key="6">
    <source>
        <dbReference type="Ensembl" id="ENSSSUP00005019752.1"/>
    </source>
</evidence>
<dbReference type="AlphaFoldDB" id="A0A673UEL6"/>
<evidence type="ECO:0000313" key="7">
    <source>
        <dbReference type="Proteomes" id="UP000472268"/>
    </source>
</evidence>
<keyword evidence="3" id="KW-0809">Transit peptide</keyword>
<dbReference type="Gene3D" id="4.10.95.10">
    <property type="entry name" value="Cytochrome c oxidase, subunit VIa"/>
    <property type="match status" value="1"/>
</dbReference>
<evidence type="ECO:0000256" key="4">
    <source>
        <dbReference type="ARBA" id="ARBA00023128"/>
    </source>
</evidence>
<evidence type="ECO:0000256" key="3">
    <source>
        <dbReference type="ARBA" id="ARBA00022946"/>
    </source>
</evidence>
<accession>A0A673UEL6</accession>
<dbReference type="InterPro" id="IPR036418">
    <property type="entry name" value="Cyt_c_oxidase_su6a_sf"/>
</dbReference>
<reference evidence="6" key="2">
    <citation type="submission" date="2025-08" db="UniProtKB">
        <authorList>
            <consortium name="Ensembl"/>
        </authorList>
    </citation>
    <scope>IDENTIFICATION</scope>
</reference>
<proteinExistence type="predicted"/>
<reference evidence="6 7" key="1">
    <citation type="submission" date="2019-05" db="EMBL/GenBank/DDBJ databases">
        <title>A Chromosome-scale Meerkat (S. suricatta) Genome Assembly.</title>
        <authorList>
            <person name="Dudchenko O."/>
            <person name="Lieberman Aiden E."/>
            <person name="Tung J."/>
            <person name="Barreiro L.B."/>
            <person name="Clutton-Brock T.H."/>
        </authorList>
    </citation>
    <scope>NUCLEOTIDE SEQUENCE [LARGE SCALE GENOMIC DNA]</scope>
</reference>
<dbReference type="InterPro" id="IPR001349">
    <property type="entry name" value="Cyt_c_oxidase_su6a"/>
</dbReference>
<protein>
    <recommendedName>
        <fullName evidence="8">Cytochrome c oxidase polypeptide VIa</fullName>
    </recommendedName>
</protein>
<keyword evidence="7" id="KW-1185">Reference proteome</keyword>